<feature type="region of interest" description="Disordered" evidence="1">
    <location>
        <begin position="112"/>
        <end position="186"/>
    </location>
</feature>
<evidence type="ECO:0000256" key="1">
    <source>
        <dbReference type="SAM" id="MobiDB-lite"/>
    </source>
</evidence>
<proteinExistence type="predicted"/>
<keyword evidence="3" id="KW-1185">Reference proteome</keyword>
<feature type="compositionally biased region" description="Gly residues" evidence="1">
    <location>
        <begin position="128"/>
        <end position="138"/>
    </location>
</feature>
<dbReference type="OrthoDB" id="10622675at2759"/>
<sequence length="426" mass="45451">MLGRRKRFVAGIEPLDSVLLPGGIFIPHRMAGLPELPPQILIPAGGGVNSTLAVTSGPGVVGTLPPDESDLSDDTFPTVPDFSNRSFNHFNTHFHNLSTAASEPNETLCHSKTRLNPRAGTPTSTPKPGGGGGGGPGNGSKPNPGQDDFPGGNPQQDTGDVSPPAVPLEGDNGDPTKTTARTTTPSVVVGPIRPALPVAMDLSFRRARRSPSIRHVELNMSLMRYQGVVVNNKSNSSIGKALYRPTSPKLKAVPYEGFQYLEPCLLPAGTYIALETLPVVFNETDTYNGNIAGLDLFDIVNEIVQTELSQSVQREIGMGKLLHLSGRQRQQTPPVDLVPDSQSVHLLLSMRLPMGIFIPDTYLTTQAAADGGEEVDDADASYSTPTPAMMVFLFYNTTFPGLKPYETIYVPHGLFVPLSALPVVQA</sequence>
<dbReference type="EMBL" id="MTYJ01000038">
    <property type="protein sequence ID" value="OQV19524.1"/>
    <property type="molecule type" value="Genomic_DNA"/>
</dbReference>
<organism evidence="2 3">
    <name type="scientific">Hypsibius exemplaris</name>
    <name type="common">Freshwater tardigrade</name>
    <dbReference type="NCBI Taxonomy" id="2072580"/>
    <lineage>
        <taxon>Eukaryota</taxon>
        <taxon>Metazoa</taxon>
        <taxon>Ecdysozoa</taxon>
        <taxon>Tardigrada</taxon>
        <taxon>Eutardigrada</taxon>
        <taxon>Parachela</taxon>
        <taxon>Hypsibioidea</taxon>
        <taxon>Hypsibiidae</taxon>
        <taxon>Hypsibius</taxon>
    </lineage>
</organism>
<name>A0A1W0WWD9_HYPEX</name>
<dbReference type="Proteomes" id="UP000192578">
    <property type="component" value="Unassembled WGS sequence"/>
</dbReference>
<protein>
    <submittedName>
        <fullName evidence="2">Uncharacterized protein</fullName>
    </submittedName>
</protein>
<evidence type="ECO:0000313" key="3">
    <source>
        <dbReference type="Proteomes" id="UP000192578"/>
    </source>
</evidence>
<dbReference type="AlphaFoldDB" id="A0A1W0WWD9"/>
<evidence type="ECO:0000313" key="2">
    <source>
        <dbReference type="EMBL" id="OQV19524.1"/>
    </source>
</evidence>
<gene>
    <name evidence="2" type="ORF">BV898_06511</name>
</gene>
<accession>A0A1W0WWD9</accession>
<reference evidence="3" key="1">
    <citation type="submission" date="2017-01" db="EMBL/GenBank/DDBJ databases">
        <title>Comparative genomics of anhydrobiosis in the tardigrade Hypsibius dujardini.</title>
        <authorList>
            <person name="Yoshida Y."/>
            <person name="Koutsovoulos G."/>
            <person name="Laetsch D."/>
            <person name="Stevens L."/>
            <person name="Kumar S."/>
            <person name="Horikawa D."/>
            <person name="Ishino K."/>
            <person name="Komine S."/>
            <person name="Tomita M."/>
            <person name="Blaxter M."/>
            <person name="Arakawa K."/>
        </authorList>
    </citation>
    <scope>NUCLEOTIDE SEQUENCE [LARGE SCALE GENOMIC DNA]</scope>
    <source>
        <strain evidence="3">Z151</strain>
    </source>
</reference>
<comment type="caution">
    <text evidence="2">The sequence shown here is derived from an EMBL/GenBank/DDBJ whole genome shotgun (WGS) entry which is preliminary data.</text>
</comment>